<keyword evidence="3" id="KW-1185">Reference proteome</keyword>
<accession>A0ABD2Y2I2</accession>
<evidence type="ECO:0000313" key="3">
    <source>
        <dbReference type="Proteomes" id="UP001630127"/>
    </source>
</evidence>
<comment type="caution">
    <text evidence="2">The sequence shown here is derived from an EMBL/GenBank/DDBJ whole genome shotgun (WGS) entry which is preliminary data.</text>
</comment>
<dbReference type="Proteomes" id="UP001630127">
    <property type="component" value="Unassembled WGS sequence"/>
</dbReference>
<dbReference type="PANTHER" id="PTHR33116">
    <property type="entry name" value="REVERSE TRANSCRIPTASE ZINC-BINDING DOMAIN-CONTAINING PROTEIN-RELATED-RELATED"/>
    <property type="match status" value="1"/>
</dbReference>
<evidence type="ECO:0000313" key="2">
    <source>
        <dbReference type="EMBL" id="KAL3500951.1"/>
    </source>
</evidence>
<dbReference type="AlphaFoldDB" id="A0ABD2Y2I2"/>
<organism evidence="2 3">
    <name type="scientific">Cinchona calisaya</name>
    <dbReference type="NCBI Taxonomy" id="153742"/>
    <lineage>
        <taxon>Eukaryota</taxon>
        <taxon>Viridiplantae</taxon>
        <taxon>Streptophyta</taxon>
        <taxon>Embryophyta</taxon>
        <taxon>Tracheophyta</taxon>
        <taxon>Spermatophyta</taxon>
        <taxon>Magnoliopsida</taxon>
        <taxon>eudicotyledons</taxon>
        <taxon>Gunneridae</taxon>
        <taxon>Pentapetalae</taxon>
        <taxon>asterids</taxon>
        <taxon>lamiids</taxon>
        <taxon>Gentianales</taxon>
        <taxon>Rubiaceae</taxon>
        <taxon>Cinchonoideae</taxon>
        <taxon>Cinchoneae</taxon>
        <taxon>Cinchona</taxon>
    </lineage>
</organism>
<dbReference type="Pfam" id="PF00078">
    <property type="entry name" value="RVT_1"/>
    <property type="match status" value="1"/>
</dbReference>
<name>A0ABD2Y2I2_9GENT</name>
<evidence type="ECO:0000259" key="1">
    <source>
        <dbReference type="PROSITE" id="PS50878"/>
    </source>
</evidence>
<dbReference type="InterPro" id="IPR000477">
    <property type="entry name" value="RT_dom"/>
</dbReference>
<sequence>MNGSLVDYFHNERGLRQGDPISPYLFLIAMEVFTKLLEAKVAQKGFDFHPKCEQLKLTQISFADGLFILSAANSRSFQLIREILDEFATLSGLKANPIKSQVLFAGVEDEEMQSLSNIIQMSVGSLPVRYLDLPLISSRLSFKDCQPIFIKIEQKIHSWAAKKLSYGGRVQLIKSGLVGIHLYWSSTFILPKAVLNKINSFLASFLWSGDTNNHYSAKVKWKEVCTPCKEGELGIIDIILWNKCLILKQVWNVCCKKDSLWVKWIHTVNLKYKSFWGFKAPTDCCWSWRKILKMRELVQTFIKQYVWNGENTNLW</sequence>
<dbReference type="PANTHER" id="PTHR33116:SF80">
    <property type="entry name" value="REVERSE TRANSCRIPTASE ZINC-BINDING DOMAIN-CONTAINING PROTEIN"/>
    <property type="match status" value="1"/>
</dbReference>
<protein>
    <recommendedName>
        <fullName evidence="1">Reverse transcriptase domain-containing protein</fullName>
    </recommendedName>
</protein>
<dbReference type="PROSITE" id="PS50878">
    <property type="entry name" value="RT_POL"/>
    <property type="match status" value="1"/>
</dbReference>
<dbReference type="EMBL" id="JBJUIK010000015">
    <property type="protein sequence ID" value="KAL3500951.1"/>
    <property type="molecule type" value="Genomic_DNA"/>
</dbReference>
<feature type="domain" description="Reverse transcriptase" evidence="1">
    <location>
        <begin position="1"/>
        <end position="123"/>
    </location>
</feature>
<reference evidence="2 3" key="1">
    <citation type="submission" date="2024-11" db="EMBL/GenBank/DDBJ databases">
        <title>A near-complete genome assembly of Cinchona calisaya.</title>
        <authorList>
            <person name="Lian D.C."/>
            <person name="Zhao X.W."/>
            <person name="Wei L."/>
        </authorList>
    </citation>
    <scope>NUCLEOTIDE SEQUENCE [LARGE SCALE GENOMIC DNA]</scope>
    <source>
        <tissue evidence="2">Nenye</tissue>
    </source>
</reference>
<proteinExistence type="predicted"/>
<gene>
    <name evidence="2" type="ORF">ACH5RR_035400</name>
</gene>